<dbReference type="AlphaFoldDB" id="L8E8Y4"/>
<reference evidence="1" key="1">
    <citation type="journal article" date="2013" name="PLoS ONE">
        <title>Direct detection of alternative open reading frames translation products in human significantly expands the proteome.</title>
        <authorList>
            <person name="Vanderperre B."/>
            <person name="Lucier J.-F."/>
            <person name="Motard J."/>
            <person name="Tremblay G."/>
            <person name="Vanderperre S."/>
            <person name="Wisztorski M."/>
            <person name="Salzet M."/>
            <person name="Boisvert F.-M."/>
            <person name="Roucou X."/>
        </authorList>
    </citation>
    <scope>NUCLEOTIDE SEQUENCE</scope>
</reference>
<organism evidence="1">
    <name type="scientific">Homo sapiens</name>
    <name type="common">Human</name>
    <dbReference type="NCBI Taxonomy" id="9606"/>
    <lineage>
        <taxon>Eukaryota</taxon>
        <taxon>Metazoa</taxon>
        <taxon>Chordata</taxon>
        <taxon>Craniata</taxon>
        <taxon>Vertebrata</taxon>
        <taxon>Euteleostomi</taxon>
        <taxon>Mammalia</taxon>
        <taxon>Eutheria</taxon>
        <taxon>Euarchontoglires</taxon>
        <taxon>Primates</taxon>
        <taxon>Haplorrhini</taxon>
        <taxon>Catarrhini</taxon>
        <taxon>Hominidae</taxon>
        <taxon>Homo</taxon>
    </lineage>
</organism>
<dbReference type="EMBL" id="HF584127">
    <property type="protein sequence ID" value="CCQ43624.1"/>
    <property type="molecule type" value="Genomic_DNA"/>
</dbReference>
<sequence>MQHFAATLQASLLSGLQRLERDRDWKGTRTEQTGYKDSKQFHALCCYRGEQNAFSKDLKTLPSLQERIDADRRAWTDVMRTKENRWLEMTFIQGHFVRP</sequence>
<proteinExistence type="predicted"/>
<protein>
    <submittedName>
        <fullName evidence="1">Alternative protein C8orf4</fullName>
    </submittedName>
</protein>
<name>L8E8Y4_HUMAN</name>
<evidence type="ECO:0000313" key="1">
    <source>
        <dbReference type="EMBL" id="CCQ43624.1"/>
    </source>
</evidence>
<gene>
    <name evidence="1" type="primary">C8orf4</name>
</gene>
<accession>L8E8Y4</accession>